<protein>
    <submittedName>
        <fullName evidence="3">Nucleotide-binding universal stress protein, UspA family</fullName>
    </submittedName>
</protein>
<evidence type="ECO:0000313" key="4">
    <source>
        <dbReference type="Proteomes" id="UP000198654"/>
    </source>
</evidence>
<dbReference type="AlphaFoldDB" id="A0A1G9HZU6"/>
<organism evidence="3 4">
    <name type="scientific">Modicisalibacter muralis</name>
    <dbReference type="NCBI Taxonomy" id="119000"/>
    <lineage>
        <taxon>Bacteria</taxon>
        <taxon>Pseudomonadati</taxon>
        <taxon>Pseudomonadota</taxon>
        <taxon>Gammaproteobacteria</taxon>
        <taxon>Oceanospirillales</taxon>
        <taxon>Halomonadaceae</taxon>
        <taxon>Modicisalibacter</taxon>
    </lineage>
</organism>
<dbReference type="SUPFAM" id="SSF52402">
    <property type="entry name" value="Adenine nucleotide alpha hydrolases-like"/>
    <property type="match status" value="2"/>
</dbReference>
<dbReference type="Pfam" id="PF00582">
    <property type="entry name" value="Usp"/>
    <property type="match status" value="2"/>
</dbReference>
<proteinExistence type="inferred from homology"/>
<keyword evidence="4" id="KW-1185">Reference proteome</keyword>
<dbReference type="PANTHER" id="PTHR46268">
    <property type="entry name" value="STRESS RESPONSE PROTEIN NHAX"/>
    <property type="match status" value="1"/>
</dbReference>
<name>A0A1G9HZU6_9GAMM</name>
<evidence type="ECO:0000256" key="1">
    <source>
        <dbReference type="ARBA" id="ARBA00008791"/>
    </source>
</evidence>
<dbReference type="PANTHER" id="PTHR46268:SF6">
    <property type="entry name" value="UNIVERSAL STRESS PROTEIN UP12"/>
    <property type="match status" value="1"/>
</dbReference>
<comment type="similarity">
    <text evidence="1">Belongs to the universal stress protein A family.</text>
</comment>
<dbReference type="STRING" id="119000.SAMN05661010_00990"/>
<dbReference type="EMBL" id="FNGI01000002">
    <property type="protein sequence ID" value="SDL18500.1"/>
    <property type="molecule type" value="Genomic_DNA"/>
</dbReference>
<reference evidence="3 4" key="1">
    <citation type="submission" date="2016-10" db="EMBL/GenBank/DDBJ databases">
        <authorList>
            <person name="de Groot N.N."/>
        </authorList>
    </citation>
    <scope>NUCLEOTIDE SEQUENCE [LARGE SCALE GENOMIC DNA]</scope>
    <source>
        <strain evidence="3 4">DSM 14789</strain>
    </source>
</reference>
<dbReference type="Proteomes" id="UP000198654">
    <property type="component" value="Unassembled WGS sequence"/>
</dbReference>
<evidence type="ECO:0000259" key="2">
    <source>
        <dbReference type="Pfam" id="PF00582"/>
    </source>
</evidence>
<dbReference type="InterPro" id="IPR006015">
    <property type="entry name" value="Universal_stress_UspA"/>
</dbReference>
<dbReference type="InterPro" id="IPR006016">
    <property type="entry name" value="UspA"/>
</dbReference>
<feature type="domain" description="UspA" evidence="2">
    <location>
        <begin position="168"/>
        <end position="284"/>
    </location>
</feature>
<dbReference type="OrthoDB" id="9804721at2"/>
<feature type="domain" description="UspA" evidence="2">
    <location>
        <begin position="1"/>
        <end position="158"/>
    </location>
</feature>
<dbReference type="PRINTS" id="PR01438">
    <property type="entry name" value="UNVRSLSTRESS"/>
</dbReference>
<dbReference type="RefSeq" id="WP_089726150.1">
    <property type="nucleotide sequence ID" value="NZ_FNGI01000002.1"/>
</dbReference>
<evidence type="ECO:0000313" key="3">
    <source>
        <dbReference type="EMBL" id="SDL18500.1"/>
    </source>
</evidence>
<dbReference type="Gene3D" id="3.40.50.12370">
    <property type="match status" value="1"/>
</dbReference>
<accession>A0A1G9HZU6</accession>
<sequence>MSDHVMACIDGSGHAMAVCDYAAWISQRLDAPLTFLHVLDNHPPPDEGNLSGNIGLGSREHLLEELAMLDERRAKLAQEQGRVMLEAARERAIGDGIAEPHVRQRNGELVETLSELESETRLLVLGKRGESAHLASEHLGSNLERVARALHRPILMVPETFSAPERVAIAFDGSKTMRKAIETLAASPLFERIACHVVMVGADVADLRSQSDWAVDTLNNAGFEAHGAVRNGDVETTLHDYCREHAIDLLVMGAYGHSRIRRLLVGSTTTAMLRSADIPLLLLR</sequence>
<gene>
    <name evidence="3" type="ORF">SAMN05661010_00990</name>
</gene>
<dbReference type="CDD" id="cd00293">
    <property type="entry name" value="USP-like"/>
    <property type="match status" value="2"/>
</dbReference>